<gene>
    <name evidence="1" type="ORF">Vadar_007490</name>
</gene>
<accession>A0ACB7ZB15</accession>
<dbReference type="Proteomes" id="UP000828048">
    <property type="component" value="Chromosome 12"/>
</dbReference>
<sequence length="119" mass="13623">MAAFSFFSWSWGRWANNAIDLFRQLSLNMRVFDQIGHDPLQCGRGRIGACVKELAAEGHHLLLVELSLLVRKLQIHQGVHVCHHTLFVRFYLSMLSSFDNFHSGSNKRDQDILSTLAQL</sequence>
<organism evidence="1 2">
    <name type="scientific">Vaccinium darrowii</name>
    <dbReference type="NCBI Taxonomy" id="229202"/>
    <lineage>
        <taxon>Eukaryota</taxon>
        <taxon>Viridiplantae</taxon>
        <taxon>Streptophyta</taxon>
        <taxon>Embryophyta</taxon>
        <taxon>Tracheophyta</taxon>
        <taxon>Spermatophyta</taxon>
        <taxon>Magnoliopsida</taxon>
        <taxon>eudicotyledons</taxon>
        <taxon>Gunneridae</taxon>
        <taxon>Pentapetalae</taxon>
        <taxon>asterids</taxon>
        <taxon>Ericales</taxon>
        <taxon>Ericaceae</taxon>
        <taxon>Vaccinioideae</taxon>
        <taxon>Vaccinieae</taxon>
        <taxon>Vaccinium</taxon>
    </lineage>
</organism>
<comment type="caution">
    <text evidence="1">The sequence shown here is derived from an EMBL/GenBank/DDBJ whole genome shotgun (WGS) entry which is preliminary data.</text>
</comment>
<dbReference type="EMBL" id="CM037162">
    <property type="protein sequence ID" value="KAH7862636.1"/>
    <property type="molecule type" value="Genomic_DNA"/>
</dbReference>
<name>A0ACB7ZB15_9ERIC</name>
<reference evidence="1 2" key="1">
    <citation type="journal article" date="2021" name="Hortic Res">
        <title>High-quality reference genome and annotation aids understanding of berry development for evergreen blueberry (Vaccinium darrowii).</title>
        <authorList>
            <person name="Yu J."/>
            <person name="Hulse-Kemp A.M."/>
            <person name="Babiker E."/>
            <person name="Staton M."/>
        </authorList>
    </citation>
    <scope>NUCLEOTIDE SEQUENCE [LARGE SCALE GENOMIC DNA]</scope>
    <source>
        <strain evidence="2">cv. NJ 8807/NJ 8810</strain>
        <tissue evidence="1">Young leaf</tissue>
    </source>
</reference>
<proteinExistence type="predicted"/>
<evidence type="ECO:0000313" key="2">
    <source>
        <dbReference type="Proteomes" id="UP000828048"/>
    </source>
</evidence>
<protein>
    <submittedName>
        <fullName evidence="1">Uncharacterized protein</fullName>
    </submittedName>
</protein>
<evidence type="ECO:0000313" key="1">
    <source>
        <dbReference type="EMBL" id="KAH7862636.1"/>
    </source>
</evidence>
<keyword evidence="2" id="KW-1185">Reference proteome</keyword>